<evidence type="ECO:0000313" key="1">
    <source>
        <dbReference type="EMBL" id="MST50128.1"/>
    </source>
</evidence>
<proteinExistence type="predicted"/>
<sequence>MLFSKTLECPGDSKSVTEMLKSTGYYRSRWKDLDPRASVDVNVSGKQIRVTSSLDIPEATVSAISNMLNSGIQVRVVEIWDLDENGNATKGSISAALTGVPAKASATLKATPGQGEPPTTVFRLHGDVTCTVPLIGTGLERAVVKRLDQALAHETTVIKEFLTS</sequence>
<comment type="caution">
    <text evidence="1">The sequence shown here is derived from an EMBL/GenBank/DDBJ whole genome shotgun (WGS) entry which is preliminary data.</text>
</comment>
<dbReference type="EMBL" id="VUMY01000013">
    <property type="protein sequence ID" value="MST50128.1"/>
    <property type="molecule type" value="Genomic_DNA"/>
</dbReference>
<name>A0A7K0K3X7_9ACTO</name>
<dbReference type="Proteomes" id="UP000442535">
    <property type="component" value="Unassembled WGS sequence"/>
</dbReference>
<protein>
    <submittedName>
        <fullName evidence="1">DUF2505 domain-containing protein</fullName>
    </submittedName>
</protein>
<dbReference type="AlphaFoldDB" id="A0A7K0K3X7"/>
<reference evidence="1 2" key="1">
    <citation type="submission" date="2019-08" db="EMBL/GenBank/DDBJ databases">
        <title>In-depth cultivation of the pig gut microbiome towards novel bacterial diversity and tailored functional studies.</title>
        <authorList>
            <person name="Wylensek D."/>
            <person name="Hitch T.C.A."/>
            <person name="Clavel T."/>
        </authorList>
    </citation>
    <scope>NUCLEOTIDE SEQUENCE [LARGE SCALE GENOMIC DNA]</scope>
    <source>
        <strain evidence="1 2">RF-GAM-744-WT-7</strain>
    </source>
</reference>
<dbReference type="InterPro" id="IPR019639">
    <property type="entry name" value="DUF2505"/>
</dbReference>
<dbReference type="Pfam" id="PF10698">
    <property type="entry name" value="DUF2505"/>
    <property type="match status" value="1"/>
</dbReference>
<evidence type="ECO:0000313" key="2">
    <source>
        <dbReference type="Proteomes" id="UP000442535"/>
    </source>
</evidence>
<gene>
    <name evidence="1" type="ORF">FYJ63_07755</name>
</gene>
<keyword evidence="2" id="KW-1185">Reference proteome</keyword>
<organism evidence="1 2">
    <name type="scientific">Mobiluncus porci</name>
    <dbReference type="NCBI Taxonomy" id="2652278"/>
    <lineage>
        <taxon>Bacteria</taxon>
        <taxon>Bacillati</taxon>
        <taxon>Actinomycetota</taxon>
        <taxon>Actinomycetes</taxon>
        <taxon>Actinomycetales</taxon>
        <taxon>Actinomycetaceae</taxon>
        <taxon>Mobiluncus</taxon>
    </lineage>
</organism>
<accession>A0A7K0K3X7</accession>
<dbReference type="RefSeq" id="WP_287848199.1">
    <property type="nucleotide sequence ID" value="NZ_VUMY01000013.1"/>
</dbReference>